<keyword evidence="2" id="KW-0067">ATP-binding</keyword>
<reference evidence="5" key="1">
    <citation type="submission" date="2018-05" db="EMBL/GenBank/DDBJ databases">
        <authorList>
            <person name="Lanie J.A."/>
            <person name="Ng W.-L."/>
            <person name="Kazmierczak K.M."/>
            <person name="Andrzejewski T.M."/>
            <person name="Davidsen T.M."/>
            <person name="Wayne K.J."/>
            <person name="Tettelin H."/>
            <person name="Glass J.I."/>
            <person name="Rusch D."/>
            <person name="Podicherti R."/>
            <person name="Tsui H.-C.T."/>
            <person name="Winkler M.E."/>
        </authorList>
    </citation>
    <scope>NUCLEOTIDE SEQUENCE</scope>
</reference>
<dbReference type="SUPFAM" id="SSF52540">
    <property type="entry name" value="P-loop containing nucleoside triphosphate hydrolases"/>
    <property type="match status" value="1"/>
</dbReference>
<dbReference type="PANTHER" id="PTHR16305:SF28">
    <property type="entry name" value="GUANYLATE CYCLASE DOMAIN-CONTAINING PROTEIN"/>
    <property type="match status" value="1"/>
</dbReference>
<dbReference type="GO" id="GO:0005737">
    <property type="term" value="C:cytoplasm"/>
    <property type="evidence" value="ECO:0007669"/>
    <property type="project" value="TreeGrafter"/>
</dbReference>
<dbReference type="Pfam" id="PF00211">
    <property type="entry name" value="Guanylate_cyc"/>
    <property type="match status" value="1"/>
</dbReference>
<sequence>VMGDAVNVASRMETACETDRILVASNTRRAIAERFVVSDAGRFDVKGKSEPVDAYYVERERTGALSDMGSFFEGVPIPFVGRFEQLDAMKLAFAKAEEQRRAYVVKLTGPVGSGKSRILSEFSRCTMETSPETLLLYGRSTRSTGGLMEPLKQGLNSVLTERWGSVQEALSALFEEEPEATGAEHDDSDLGFKTNLMELLDAFLSGGELFVGAGEQSLSVRRTLFWALAQLIAKMCADRSALIVISDAHMADEALTDFVSFLIDSAAPAVPALVMWEMQTTP</sequence>
<evidence type="ECO:0000259" key="4">
    <source>
        <dbReference type="Pfam" id="PF13191"/>
    </source>
</evidence>
<dbReference type="AlphaFoldDB" id="A0A382VVV6"/>
<dbReference type="Pfam" id="PF13191">
    <property type="entry name" value="AAA_16"/>
    <property type="match status" value="1"/>
</dbReference>
<dbReference type="GO" id="GO:0004016">
    <property type="term" value="F:adenylate cyclase activity"/>
    <property type="evidence" value="ECO:0007669"/>
    <property type="project" value="TreeGrafter"/>
</dbReference>
<organism evidence="5">
    <name type="scientific">marine metagenome</name>
    <dbReference type="NCBI Taxonomy" id="408172"/>
    <lineage>
        <taxon>unclassified sequences</taxon>
        <taxon>metagenomes</taxon>
        <taxon>ecological metagenomes</taxon>
    </lineage>
</organism>
<evidence type="ECO:0000256" key="2">
    <source>
        <dbReference type="ARBA" id="ARBA00022840"/>
    </source>
</evidence>
<keyword evidence="1" id="KW-0547">Nucleotide-binding</keyword>
<dbReference type="PANTHER" id="PTHR16305">
    <property type="entry name" value="TESTICULAR SOLUBLE ADENYLYL CYCLASE"/>
    <property type="match status" value="1"/>
</dbReference>
<protein>
    <recommendedName>
        <fullName evidence="6">Guanylate cyclase domain-containing protein</fullName>
    </recommendedName>
</protein>
<evidence type="ECO:0000313" key="5">
    <source>
        <dbReference type="EMBL" id="SVD50145.1"/>
    </source>
</evidence>
<dbReference type="GO" id="GO:0035556">
    <property type="term" value="P:intracellular signal transduction"/>
    <property type="evidence" value="ECO:0007669"/>
    <property type="project" value="InterPro"/>
</dbReference>
<dbReference type="Gene3D" id="3.30.70.1230">
    <property type="entry name" value="Nucleotide cyclase"/>
    <property type="match status" value="1"/>
</dbReference>
<gene>
    <name evidence="5" type="ORF">METZ01_LOCUS402999</name>
</gene>
<dbReference type="InterPro" id="IPR029787">
    <property type="entry name" value="Nucleotide_cyclase"/>
</dbReference>
<feature type="domain" description="Guanylate cyclase" evidence="3">
    <location>
        <begin position="2"/>
        <end position="57"/>
    </location>
</feature>
<dbReference type="GO" id="GO:0005524">
    <property type="term" value="F:ATP binding"/>
    <property type="evidence" value="ECO:0007669"/>
    <property type="project" value="UniProtKB-KW"/>
</dbReference>
<evidence type="ECO:0008006" key="6">
    <source>
        <dbReference type="Google" id="ProtNLM"/>
    </source>
</evidence>
<dbReference type="InterPro" id="IPR027417">
    <property type="entry name" value="P-loop_NTPase"/>
</dbReference>
<evidence type="ECO:0000256" key="1">
    <source>
        <dbReference type="ARBA" id="ARBA00022741"/>
    </source>
</evidence>
<dbReference type="InterPro" id="IPR001054">
    <property type="entry name" value="A/G_cyclase"/>
</dbReference>
<evidence type="ECO:0000259" key="3">
    <source>
        <dbReference type="Pfam" id="PF00211"/>
    </source>
</evidence>
<dbReference type="EMBL" id="UINC01154714">
    <property type="protein sequence ID" value="SVD50145.1"/>
    <property type="molecule type" value="Genomic_DNA"/>
</dbReference>
<dbReference type="GO" id="GO:0009190">
    <property type="term" value="P:cyclic nucleotide biosynthetic process"/>
    <property type="evidence" value="ECO:0007669"/>
    <property type="project" value="InterPro"/>
</dbReference>
<dbReference type="SUPFAM" id="SSF55073">
    <property type="entry name" value="Nucleotide cyclase"/>
    <property type="match status" value="1"/>
</dbReference>
<feature type="non-terminal residue" evidence="5">
    <location>
        <position position="282"/>
    </location>
</feature>
<feature type="domain" description="Orc1-like AAA ATPase" evidence="4">
    <location>
        <begin position="78"/>
        <end position="268"/>
    </location>
</feature>
<name>A0A382VVV6_9ZZZZ</name>
<proteinExistence type="predicted"/>
<feature type="non-terminal residue" evidence="5">
    <location>
        <position position="1"/>
    </location>
</feature>
<accession>A0A382VVV6</accession>
<dbReference type="InterPro" id="IPR041664">
    <property type="entry name" value="AAA_16"/>
</dbReference>